<dbReference type="Proteomes" id="UP001311232">
    <property type="component" value="Unassembled WGS sequence"/>
</dbReference>
<feature type="region of interest" description="Disordered" evidence="1">
    <location>
        <begin position="1"/>
        <end position="28"/>
    </location>
</feature>
<evidence type="ECO:0000256" key="1">
    <source>
        <dbReference type="SAM" id="MobiDB-lite"/>
    </source>
</evidence>
<comment type="caution">
    <text evidence="2">The sequence shown here is derived from an EMBL/GenBank/DDBJ whole genome shotgun (WGS) entry which is preliminary data.</text>
</comment>
<reference evidence="2 3" key="1">
    <citation type="submission" date="2021-06" db="EMBL/GenBank/DDBJ databases">
        <authorList>
            <person name="Palmer J.M."/>
        </authorList>
    </citation>
    <scope>NUCLEOTIDE SEQUENCE [LARGE SCALE GENOMIC DNA]</scope>
    <source>
        <strain evidence="2 3">MEX-2019</strain>
        <tissue evidence="2">Muscle</tissue>
    </source>
</reference>
<organism evidence="2 3">
    <name type="scientific">Crenichthys baileyi</name>
    <name type="common">White River springfish</name>
    <dbReference type="NCBI Taxonomy" id="28760"/>
    <lineage>
        <taxon>Eukaryota</taxon>
        <taxon>Metazoa</taxon>
        <taxon>Chordata</taxon>
        <taxon>Craniata</taxon>
        <taxon>Vertebrata</taxon>
        <taxon>Euteleostomi</taxon>
        <taxon>Actinopterygii</taxon>
        <taxon>Neopterygii</taxon>
        <taxon>Teleostei</taxon>
        <taxon>Neoteleostei</taxon>
        <taxon>Acanthomorphata</taxon>
        <taxon>Ovalentaria</taxon>
        <taxon>Atherinomorphae</taxon>
        <taxon>Cyprinodontiformes</taxon>
        <taxon>Goodeidae</taxon>
        <taxon>Crenichthys</taxon>
    </lineage>
</organism>
<gene>
    <name evidence="2" type="ORF">CRENBAI_013194</name>
</gene>
<dbReference type="EMBL" id="JAHHUM010001444">
    <property type="protein sequence ID" value="KAK5612358.1"/>
    <property type="molecule type" value="Genomic_DNA"/>
</dbReference>
<proteinExistence type="predicted"/>
<name>A0AAV9RTM7_9TELE</name>
<accession>A0AAV9RTM7</accession>
<keyword evidence="3" id="KW-1185">Reference proteome</keyword>
<sequence>MVNPLPPCKDSARGANPSQGAPVGLDGRVLEDNSSLSVARRLDDSSMSSLLDKPRYRSAFLSATALFARAASCQEVQRRCECQRSPAGGGGDDICLTPSTKRKSHFVLRWLR</sequence>
<protein>
    <submittedName>
        <fullName evidence="2">Uncharacterized protein</fullName>
    </submittedName>
</protein>
<dbReference type="AlphaFoldDB" id="A0AAV9RTM7"/>
<evidence type="ECO:0000313" key="2">
    <source>
        <dbReference type="EMBL" id="KAK5612358.1"/>
    </source>
</evidence>
<evidence type="ECO:0000313" key="3">
    <source>
        <dbReference type="Proteomes" id="UP001311232"/>
    </source>
</evidence>